<dbReference type="InterPro" id="IPR006867">
    <property type="entry name" value="DUF632"/>
</dbReference>
<proteinExistence type="predicted"/>
<feature type="coiled-coil region" evidence="1">
    <location>
        <begin position="549"/>
        <end position="576"/>
    </location>
</feature>
<evidence type="ECO:0008006" key="6">
    <source>
        <dbReference type="Google" id="ProtNLM"/>
    </source>
</evidence>
<dbReference type="AlphaFoldDB" id="A0AAV1WQ33"/>
<gene>
    <name evidence="4" type="ORF">LLUT_LOCUS12515</name>
</gene>
<keyword evidence="1" id="KW-0175">Coiled coil</keyword>
<dbReference type="InterPro" id="IPR006868">
    <property type="entry name" value="DUF630"/>
</dbReference>
<dbReference type="PANTHER" id="PTHR21450:SF23">
    <property type="entry name" value="PROTEIN ALTERED PHOSPHATE STARVATION RESPONSE 1"/>
    <property type="match status" value="1"/>
</dbReference>
<evidence type="ECO:0000313" key="4">
    <source>
        <dbReference type="EMBL" id="CAL0311455.1"/>
    </source>
</evidence>
<dbReference type="Pfam" id="PF04783">
    <property type="entry name" value="DUF630"/>
    <property type="match status" value="1"/>
</dbReference>
<protein>
    <recommendedName>
        <fullName evidence="6">Nitrate regulatory gene2 protein-like</fullName>
    </recommendedName>
</protein>
<accession>A0AAV1WQ33</accession>
<reference evidence="4 5" key="1">
    <citation type="submission" date="2024-03" db="EMBL/GenBank/DDBJ databases">
        <authorList>
            <person name="Martinez-Hernandez J."/>
        </authorList>
    </citation>
    <scope>NUCLEOTIDE SEQUENCE [LARGE SCALE GENOMIC DNA]</scope>
</reference>
<evidence type="ECO:0000259" key="3">
    <source>
        <dbReference type="Pfam" id="PF04783"/>
    </source>
</evidence>
<organism evidence="4 5">
    <name type="scientific">Lupinus luteus</name>
    <name type="common">European yellow lupine</name>
    <dbReference type="NCBI Taxonomy" id="3873"/>
    <lineage>
        <taxon>Eukaryota</taxon>
        <taxon>Viridiplantae</taxon>
        <taxon>Streptophyta</taxon>
        <taxon>Embryophyta</taxon>
        <taxon>Tracheophyta</taxon>
        <taxon>Spermatophyta</taxon>
        <taxon>Magnoliopsida</taxon>
        <taxon>eudicotyledons</taxon>
        <taxon>Gunneridae</taxon>
        <taxon>Pentapetalae</taxon>
        <taxon>rosids</taxon>
        <taxon>fabids</taxon>
        <taxon>Fabales</taxon>
        <taxon>Fabaceae</taxon>
        <taxon>Papilionoideae</taxon>
        <taxon>50 kb inversion clade</taxon>
        <taxon>genistoids sensu lato</taxon>
        <taxon>core genistoids</taxon>
        <taxon>Genisteae</taxon>
        <taxon>Lupinus</taxon>
    </lineage>
</organism>
<keyword evidence="5" id="KW-1185">Reference proteome</keyword>
<sequence>MEIEETVSRCKARKRYMKQFVEARNAFSASHAMYILSLRATASSLLHFADAENTTTTLFHHHHHHHLPPEPIQPILPPLPPLTPMPPPPPTCPSSDTWTSSVTASSIPPPPPPPVYPSAWDFWDTFVQPHPPLSTAIDEEWEATKTINGSEVVVVAPGVAVSMTAPLPTVSEFYDETKTNSELAMVVSKKSKDLVEVIKELGDYFLKAADAGAHVSFLLEVPTYDFYDHNQGGKISSYRWSQGPSSWIGGLSRCSKLLKRTPNVSVGNIGANGFRSGGHCSTVERLYAWEKKLYQEICKTLKMVHEKKVELLRKLEMNRADYVKTEKTKKEVEKLESHMMVASEAIDSISAAIIKLRETELYPQLIELVKGLMCMWRSMYECHQVQKHIVQQLEFLNKIPSTNPTSEIHRQATLELELQVQQWHQSFCNLFKAHRDYIQSLTSWLRLSLLQFRRNQLGRTTEETEILSLCEEWHLAVDRIPDKAASEGIKTLLAVIHGIVVQQAEEHKQKRRSDSVFKELEKKVDQLRSLECKYGPYSMHESSGSMRSKDHVAEKRVRVENLKAKAEEEKSKYEKSVSITRAMTVNNLQMGFPHVFQGIVGFSNVCMEIFESLYNLAKLYEHEHDVKRILPKENSSGSV</sequence>
<feature type="domain" description="DUF630" evidence="3">
    <location>
        <begin position="3"/>
        <end position="52"/>
    </location>
</feature>
<comment type="caution">
    <text evidence="4">The sequence shown here is derived from an EMBL/GenBank/DDBJ whole genome shotgun (WGS) entry which is preliminary data.</text>
</comment>
<evidence type="ECO:0000256" key="1">
    <source>
        <dbReference type="SAM" id="Coils"/>
    </source>
</evidence>
<dbReference type="EMBL" id="CAXHTB010000009">
    <property type="protein sequence ID" value="CAL0311455.1"/>
    <property type="molecule type" value="Genomic_DNA"/>
</dbReference>
<evidence type="ECO:0000259" key="2">
    <source>
        <dbReference type="Pfam" id="PF04782"/>
    </source>
</evidence>
<dbReference type="PANTHER" id="PTHR21450">
    <property type="entry name" value="PROTEIN ALTERED PHOSPHATE STARVATION RESPONSE 1"/>
    <property type="match status" value="1"/>
</dbReference>
<name>A0AAV1WQ33_LUPLU</name>
<evidence type="ECO:0000313" key="5">
    <source>
        <dbReference type="Proteomes" id="UP001497480"/>
    </source>
</evidence>
<dbReference type="Pfam" id="PF04782">
    <property type="entry name" value="DUF632"/>
    <property type="match status" value="1"/>
</dbReference>
<dbReference type="Proteomes" id="UP001497480">
    <property type="component" value="Unassembled WGS sequence"/>
</dbReference>
<feature type="domain" description="DUF632" evidence="2">
    <location>
        <begin position="194"/>
        <end position="497"/>
    </location>
</feature>